<dbReference type="OrthoDB" id="9807167at2"/>
<name>A0A1S9I456_9CLOT</name>
<dbReference type="RefSeq" id="WP_078023656.1">
    <property type="nucleotide sequence ID" value="NZ_JADPGM010000004.1"/>
</dbReference>
<keyword evidence="4" id="KW-1185">Reference proteome</keyword>
<reference evidence="3 5" key="1">
    <citation type="submission" date="2016-12" db="EMBL/GenBank/DDBJ databases">
        <title>Clostridium tepidum sp. nov., a close relative of Clostridium sporogenes and Clostridium botulinum Group I.</title>
        <authorList>
            <person name="Dobritsa A.P."/>
            <person name="Kutumbaka K.K."/>
            <person name="Werner K."/>
            <person name="Wiedmann M."/>
            <person name="Asmus A."/>
            <person name="Samadpour M."/>
        </authorList>
    </citation>
    <scope>NUCLEOTIDE SEQUENCE [LARGE SCALE GENOMIC DNA]</scope>
    <source>
        <strain evidence="3 5">IEH 97212</strain>
    </source>
</reference>
<evidence type="ECO:0008006" key="6">
    <source>
        <dbReference type="Google" id="ProtNLM"/>
    </source>
</evidence>
<reference evidence="2 4" key="2">
    <citation type="submission" date="2016-12" db="EMBL/GenBank/DDBJ databases">
        <title>Clostridium tepidum sp. nov., a close relative of Clostridium sporogenes and Clostridium botulinum Group I.</title>
        <authorList>
            <person name="Dobritsa A.P."/>
            <person name="Kutumbaka K."/>
            <person name="Werner K."/>
            <person name="Samadpour M."/>
        </authorList>
    </citation>
    <scope>NUCLEOTIDE SEQUENCE [LARGE SCALE GENOMIC DNA]</scope>
    <source>
        <strain evidence="2 4">PE</strain>
    </source>
</reference>
<sequence>MVSSTTIISMKISAFICFLFPIIVLYYFKKKENINLKPFFIGMLVFFVFTQILEKQLHMIVIIKDLASNPILFSIYGVLAAGIFEEIGRFIAFKTILKNNHQWKDGIAYGIGHGGIEAILIGTITNIQYIIYSNLINNGSFDTVLGSKVPTSQIAQLNQLKELLINSNSSTIMLGILERIFAFGIQIALTMIVLYAIKSRKNLYLFITILIHAFIDTPVVLYQMKIIPNIFIVESIIAIFFVIALLFLYKFKKIFENNTITQYPLSK</sequence>
<dbReference type="Pfam" id="PF10086">
    <property type="entry name" value="YhfC"/>
    <property type="match status" value="1"/>
</dbReference>
<evidence type="ECO:0000313" key="2">
    <source>
        <dbReference type="EMBL" id="OOO62628.1"/>
    </source>
</evidence>
<dbReference type="Proteomes" id="UP000190206">
    <property type="component" value="Unassembled WGS sequence"/>
</dbReference>
<evidence type="ECO:0000313" key="5">
    <source>
        <dbReference type="Proteomes" id="UP000190256"/>
    </source>
</evidence>
<evidence type="ECO:0000313" key="4">
    <source>
        <dbReference type="Proteomes" id="UP000190206"/>
    </source>
</evidence>
<feature type="transmembrane region" description="Helical" evidence="1">
    <location>
        <begin position="34"/>
        <end position="54"/>
    </location>
</feature>
<accession>A0A1S9I456</accession>
<feature type="transmembrane region" description="Helical" evidence="1">
    <location>
        <begin position="203"/>
        <end position="224"/>
    </location>
</feature>
<feature type="transmembrane region" description="Helical" evidence="1">
    <location>
        <begin position="66"/>
        <end position="84"/>
    </location>
</feature>
<dbReference type="EMBL" id="MRAD01000004">
    <property type="protein sequence ID" value="OOO62628.1"/>
    <property type="molecule type" value="Genomic_DNA"/>
</dbReference>
<dbReference type="Proteomes" id="UP000190256">
    <property type="component" value="Unassembled WGS sequence"/>
</dbReference>
<keyword evidence="1" id="KW-0812">Transmembrane</keyword>
<dbReference type="STRING" id="1962263.BS637_04890"/>
<evidence type="ECO:0000256" key="1">
    <source>
        <dbReference type="SAM" id="Phobius"/>
    </source>
</evidence>
<protein>
    <recommendedName>
        <fullName evidence="6">YhfC family intramembrane metalloprotease</fullName>
    </recommendedName>
</protein>
<organism evidence="3 5">
    <name type="scientific">Clostridium tepidum</name>
    <dbReference type="NCBI Taxonomy" id="1962263"/>
    <lineage>
        <taxon>Bacteria</taxon>
        <taxon>Bacillati</taxon>
        <taxon>Bacillota</taxon>
        <taxon>Clostridia</taxon>
        <taxon>Eubacteriales</taxon>
        <taxon>Clostridiaceae</taxon>
        <taxon>Clostridium</taxon>
    </lineage>
</organism>
<keyword evidence="1" id="KW-1133">Transmembrane helix</keyword>
<gene>
    <name evidence="2" type="ORF">BS637_04890</name>
    <name evidence="3" type="ORF">BS638_09140</name>
</gene>
<feature type="transmembrane region" description="Helical" evidence="1">
    <location>
        <begin position="230"/>
        <end position="249"/>
    </location>
</feature>
<dbReference type="InterPro" id="IPR011397">
    <property type="entry name" value="YhfC"/>
</dbReference>
<dbReference type="PIRSF" id="PIRSF033101">
    <property type="entry name" value="UCP033101"/>
    <property type="match status" value="1"/>
</dbReference>
<proteinExistence type="predicted"/>
<feature type="transmembrane region" description="Helical" evidence="1">
    <location>
        <begin position="12"/>
        <end position="28"/>
    </location>
</feature>
<dbReference type="EMBL" id="MRAE01000021">
    <property type="protein sequence ID" value="OOO65066.1"/>
    <property type="molecule type" value="Genomic_DNA"/>
</dbReference>
<evidence type="ECO:0000313" key="3">
    <source>
        <dbReference type="EMBL" id="OOO65066.1"/>
    </source>
</evidence>
<comment type="caution">
    <text evidence="3">The sequence shown here is derived from an EMBL/GenBank/DDBJ whole genome shotgun (WGS) entry which is preliminary data.</text>
</comment>
<keyword evidence="1" id="KW-0472">Membrane</keyword>
<feature type="transmembrane region" description="Helical" evidence="1">
    <location>
        <begin position="172"/>
        <end position="196"/>
    </location>
</feature>
<dbReference type="AlphaFoldDB" id="A0A1S9I456"/>